<dbReference type="OrthoDB" id="10649387at2759"/>
<reference evidence="2 3" key="1">
    <citation type="journal article" date="2015" name="Genome Biol. Evol.">
        <title>Phylogenomic analyses indicate that early fungi evolved digesting cell walls of algal ancestors of land plants.</title>
        <authorList>
            <person name="Chang Y."/>
            <person name="Wang S."/>
            <person name="Sekimoto S."/>
            <person name="Aerts A.L."/>
            <person name="Choi C."/>
            <person name="Clum A."/>
            <person name="LaButti K.M."/>
            <person name="Lindquist E.A."/>
            <person name="Yee Ngan C."/>
            <person name="Ohm R.A."/>
            <person name="Salamov A.A."/>
            <person name="Grigoriev I.V."/>
            <person name="Spatafora J.W."/>
            <person name="Berbee M.L."/>
        </authorList>
    </citation>
    <scope>NUCLEOTIDE SEQUENCE [LARGE SCALE GENOMIC DNA]</scope>
    <source>
        <strain evidence="2 3">JEL478</strain>
    </source>
</reference>
<feature type="compositionally biased region" description="Basic residues" evidence="1">
    <location>
        <begin position="146"/>
        <end position="169"/>
    </location>
</feature>
<proteinExistence type="predicted"/>
<evidence type="ECO:0000313" key="2">
    <source>
        <dbReference type="EMBL" id="KXS10034.1"/>
    </source>
</evidence>
<name>A0A138ZZV4_GONPJ</name>
<dbReference type="EMBL" id="KQ965839">
    <property type="protein sequence ID" value="KXS10034.1"/>
    <property type="molecule type" value="Genomic_DNA"/>
</dbReference>
<evidence type="ECO:0000256" key="1">
    <source>
        <dbReference type="SAM" id="MobiDB-lite"/>
    </source>
</evidence>
<keyword evidence="3" id="KW-1185">Reference proteome</keyword>
<dbReference type="AlphaFoldDB" id="A0A138ZZV4"/>
<dbReference type="Gene3D" id="2.40.50.40">
    <property type="match status" value="1"/>
</dbReference>
<dbReference type="Proteomes" id="UP000070544">
    <property type="component" value="Unassembled WGS sequence"/>
</dbReference>
<gene>
    <name evidence="2" type="ORF">M427DRAFT_159895</name>
</gene>
<feature type="region of interest" description="Disordered" evidence="1">
    <location>
        <begin position="139"/>
        <end position="185"/>
    </location>
</feature>
<evidence type="ECO:0000313" key="3">
    <source>
        <dbReference type="Proteomes" id="UP000070544"/>
    </source>
</evidence>
<accession>A0A138ZZV4</accession>
<organism evidence="2 3">
    <name type="scientific">Gonapodya prolifera (strain JEL478)</name>
    <name type="common">Monoblepharis prolifera</name>
    <dbReference type="NCBI Taxonomy" id="1344416"/>
    <lineage>
        <taxon>Eukaryota</taxon>
        <taxon>Fungi</taxon>
        <taxon>Fungi incertae sedis</taxon>
        <taxon>Chytridiomycota</taxon>
        <taxon>Chytridiomycota incertae sedis</taxon>
        <taxon>Monoblepharidomycetes</taxon>
        <taxon>Monoblepharidales</taxon>
        <taxon>Gonapodyaceae</taxon>
        <taxon>Gonapodya</taxon>
    </lineage>
</organism>
<protein>
    <recommendedName>
        <fullName evidence="4">Chromo domain-containing protein</fullName>
    </recommendedName>
</protein>
<evidence type="ECO:0008006" key="4">
    <source>
        <dbReference type="Google" id="ProtNLM"/>
    </source>
</evidence>
<sequence length="286" mass="32947">MGGRLSGGLRCHMSETVFDRANQVDSHKTWEPAENLPDDAREEFDARWSSRSIRKIKRKKRGWYLVAWNTDHNIPFDDTWEPPEDLPSGVVARFEGRWSLEHEERQRSKPVEVSMPARPIISERLQTRFVEHGTIFSKPIAESNTHHRQRRRTSSASHPHKYHPSKKLRMMASVSDEDRPEDNESYYPVGAERLTISPTLGSHRRSVISIDAPKLHEQLDISNTDMSAVHHAKQDDNDFQDQEQDRASIGLISLPTVTRRISPSDCAGLVRKWSGVEYSWSDSMGW</sequence>